<dbReference type="GO" id="GO:0016301">
    <property type="term" value="F:kinase activity"/>
    <property type="evidence" value="ECO:0007669"/>
    <property type="project" value="UniProtKB-KW"/>
</dbReference>
<reference evidence="3" key="1">
    <citation type="submission" date="2023-07" db="EMBL/GenBank/DDBJ databases">
        <title>FDA dAtabase for Regulatory Grade micrObial Sequences (FDA-ARGOS): Supporting development and validation of Infectious Disease Dx tests.</title>
        <authorList>
            <person name="Sproer C."/>
            <person name="Gronow S."/>
            <person name="Severitt S."/>
            <person name="Schroder I."/>
            <person name="Tallon L."/>
            <person name="Sadzewicz L."/>
            <person name="Zhao X."/>
            <person name="Boylan J."/>
            <person name="Ott S."/>
            <person name="Bowen H."/>
            <person name="Vavikolanu K."/>
            <person name="Hazen T."/>
            <person name="Aluvathingal J."/>
            <person name="Nadendla S."/>
            <person name="Lowell S."/>
            <person name="Myers T."/>
            <person name="Yan Y."/>
        </authorList>
    </citation>
    <scope>NUCLEOTIDE SEQUENCE [LARGE SCALE GENOMIC DNA]</scope>
    <source>
        <strain evidence="3">FDAARGOS_1538</strain>
    </source>
</reference>
<evidence type="ECO:0000259" key="1">
    <source>
        <dbReference type="Pfam" id="PF01869"/>
    </source>
</evidence>
<dbReference type="PANTHER" id="PTHR43190">
    <property type="entry name" value="N-ACETYL-D-GLUCOSAMINE KINASE"/>
    <property type="match status" value="1"/>
</dbReference>
<dbReference type="InterPro" id="IPR002731">
    <property type="entry name" value="ATPase_BadF"/>
</dbReference>
<accession>A0ABS7YXK1</accession>
<keyword evidence="2" id="KW-0418">Kinase</keyword>
<evidence type="ECO:0000313" key="2">
    <source>
        <dbReference type="EMBL" id="MCA2096378.1"/>
    </source>
</evidence>
<proteinExistence type="predicted"/>
<feature type="domain" description="ATPase BadF/BadG/BcrA/BcrD type" evidence="1">
    <location>
        <begin position="7"/>
        <end position="296"/>
    </location>
</feature>
<keyword evidence="2" id="KW-0808">Transferase</keyword>
<dbReference type="EMBL" id="JAIWIY010000001">
    <property type="protein sequence ID" value="MCA2096378.1"/>
    <property type="molecule type" value="Genomic_DNA"/>
</dbReference>
<dbReference type="InterPro" id="IPR043129">
    <property type="entry name" value="ATPase_NBD"/>
</dbReference>
<organism evidence="2 3">
    <name type="scientific">Anaerococcus degeneri</name>
    <dbReference type="NCBI Taxonomy" id="361500"/>
    <lineage>
        <taxon>Bacteria</taxon>
        <taxon>Bacillati</taxon>
        <taxon>Bacillota</taxon>
        <taxon>Tissierellia</taxon>
        <taxon>Tissierellales</taxon>
        <taxon>Peptoniphilaceae</taxon>
        <taxon>Anaerococcus</taxon>
    </lineage>
</organism>
<comment type="caution">
    <text evidence="2">The sequence shown here is derived from an EMBL/GenBank/DDBJ whole genome shotgun (WGS) entry which is preliminary data.</text>
</comment>
<dbReference type="CDD" id="cd24007">
    <property type="entry name" value="ASKHA_NBD_eukNAGK-like"/>
    <property type="match status" value="1"/>
</dbReference>
<dbReference type="PANTHER" id="PTHR43190:SF3">
    <property type="entry name" value="N-ACETYL-D-GLUCOSAMINE KINASE"/>
    <property type="match status" value="1"/>
</dbReference>
<dbReference type="Pfam" id="PF01869">
    <property type="entry name" value="BcrAD_BadFG"/>
    <property type="match status" value="1"/>
</dbReference>
<evidence type="ECO:0000313" key="3">
    <source>
        <dbReference type="Proteomes" id="UP001198374"/>
    </source>
</evidence>
<protein>
    <submittedName>
        <fullName evidence="2">N-acetylglucosamine kinase</fullName>
    </submittedName>
</protein>
<gene>
    <name evidence="2" type="ORF">LDJ82_05560</name>
</gene>
<name>A0ABS7YXK1_9FIRM</name>
<dbReference type="Gene3D" id="3.30.420.40">
    <property type="match status" value="2"/>
</dbReference>
<dbReference type="SUPFAM" id="SSF53067">
    <property type="entry name" value="Actin-like ATPase domain"/>
    <property type="match status" value="2"/>
</dbReference>
<dbReference type="RefSeq" id="WP_209774422.1">
    <property type="nucleotide sequence ID" value="NZ_JAGGLO010000007.1"/>
</dbReference>
<sequence>MSKEIYLGVDGGGTKTAFILEKDGETFLHKEGTIHLSQISRDEFKKRIRNAVEVLTKEAGLTNKDIAYTFVSVPGYGQYPEDEAFIDESLREILGTDNFKVGNDCLNAWAGSLNAKPGINIILGTGSIGFGLDDKGNSLRCGGWGPLISDESSGYYLGLRLINYFTKQSDGRIPKTMLYDLMKEELKIDDDFEIIPMAEGMTRDELAAVSKILGKLLENKDQCALELIDRAGYEAALTINTLAKKLSFEGEVLASYSGGVFNLGSILIDSIEKYLDENIRLLAPYADPTQGALILAKKYSEEDK</sequence>
<keyword evidence="3" id="KW-1185">Reference proteome</keyword>
<dbReference type="InterPro" id="IPR052519">
    <property type="entry name" value="Euk-type_GlcNAc_Kinase"/>
</dbReference>
<dbReference type="Proteomes" id="UP001198374">
    <property type="component" value="Unassembled WGS sequence"/>
</dbReference>